<feature type="compositionally biased region" description="Basic and acidic residues" evidence="5">
    <location>
        <begin position="45"/>
        <end position="67"/>
    </location>
</feature>
<evidence type="ECO:0000256" key="1">
    <source>
        <dbReference type="ARBA" id="ARBA00022714"/>
    </source>
</evidence>
<keyword evidence="1" id="KW-0001">2Fe-2S</keyword>
<dbReference type="Proteomes" id="UP000313988">
    <property type="component" value="Unassembled WGS sequence"/>
</dbReference>
<keyword evidence="2" id="KW-0479">Metal-binding</keyword>
<evidence type="ECO:0000259" key="6">
    <source>
        <dbReference type="PROSITE" id="PS51296"/>
    </source>
</evidence>
<reference evidence="7 8" key="1">
    <citation type="submission" date="2019-06" db="EMBL/GenBank/DDBJ databases">
        <title>Genome sequence of Deinococcus radiopugnans ATCC 19172.</title>
        <authorList>
            <person name="Maclea K.S."/>
            <person name="Maynard C.R."/>
        </authorList>
    </citation>
    <scope>NUCLEOTIDE SEQUENCE [LARGE SCALE GENOMIC DNA]</scope>
    <source>
        <strain evidence="7 8">ATCC 19172</strain>
    </source>
</reference>
<evidence type="ECO:0000313" key="7">
    <source>
        <dbReference type="EMBL" id="TNM73011.1"/>
    </source>
</evidence>
<keyword evidence="3" id="KW-0408">Iron</keyword>
<dbReference type="GO" id="GO:0046872">
    <property type="term" value="F:metal ion binding"/>
    <property type="evidence" value="ECO:0007669"/>
    <property type="project" value="UniProtKB-KW"/>
</dbReference>
<keyword evidence="4" id="KW-0411">Iron-sulfur</keyword>
<dbReference type="Pfam" id="PF00355">
    <property type="entry name" value="Rieske"/>
    <property type="match status" value="1"/>
</dbReference>
<evidence type="ECO:0000256" key="3">
    <source>
        <dbReference type="ARBA" id="ARBA00023004"/>
    </source>
</evidence>
<evidence type="ECO:0000256" key="2">
    <source>
        <dbReference type="ARBA" id="ARBA00022723"/>
    </source>
</evidence>
<dbReference type="AlphaFoldDB" id="A0A5C4YBM1"/>
<proteinExistence type="predicted"/>
<dbReference type="CDD" id="cd03467">
    <property type="entry name" value="Rieske"/>
    <property type="match status" value="1"/>
</dbReference>
<organism evidence="7 8">
    <name type="scientific">Deinococcus radiopugnans ATCC 19172</name>
    <dbReference type="NCBI Taxonomy" id="585398"/>
    <lineage>
        <taxon>Bacteria</taxon>
        <taxon>Thermotogati</taxon>
        <taxon>Deinococcota</taxon>
        <taxon>Deinococci</taxon>
        <taxon>Deinococcales</taxon>
        <taxon>Deinococcaceae</taxon>
        <taxon>Deinococcus</taxon>
    </lineage>
</organism>
<gene>
    <name evidence="7" type="ORF">FHR04_00870</name>
</gene>
<dbReference type="EMBL" id="VDMO01000001">
    <property type="protein sequence ID" value="TNM73011.1"/>
    <property type="molecule type" value="Genomic_DNA"/>
</dbReference>
<dbReference type="InterPro" id="IPR036922">
    <property type="entry name" value="Rieske_2Fe-2S_sf"/>
</dbReference>
<dbReference type="SUPFAM" id="SSF50022">
    <property type="entry name" value="ISP domain"/>
    <property type="match status" value="1"/>
</dbReference>
<name>A0A5C4YBM1_9DEIO</name>
<accession>A0A5C4YBM1</accession>
<dbReference type="InterPro" id="IPR017941">
    <property type="entry name" value="Rieske_2Fe-2S"/>
</dbReference>
<evidence type="ECO:0000256" key="5">
    <source>
        <dbReference type="SAM" id="MobiDB-lite"/>
    </source>
</evidence>
<protein>
    <submittedName>
        <fullName evidence="7">Rieske 2Fe-2S domain-containing protein</fullName>
    </submittedName>
</protein>
<feature type="domain" description="Rieske" evidence="6">
    <location>
        <begin position="123"/>
        <end position="220"/>
    </location>
</feature>
<comment type="caution">
    <text evidence="7">The sequence shown here is derived from an EMBL/GenBank/DDBJ whole genome shotgun (WGS) entry which is preliminary data.</text>
</comment>
<dbReference type="OrthoDB" id="9802613at2"/>
<feature type="region of interest" description="Disordered" evidence="5">
    <location>
        <begin position="1"/>
        <end position="67"/>
    </location>
</feature>
<sequence length="226" mass="24587">MDSAPGPLLSPSRQSSRTDAHEDAAPPARIPSFLRNDCIGVSMTEPKHPKKDILEDPRPMGDPRKTPHWKTDFSVDWDATDYVSRREFTRFLGLSSAGMAVGTVLIAGLASVGARPVAEVPPLRLGRVEDFSPGSSTAFEYPAKGQYSLLVRHEDGTFSSYSQKCPHLGCAVYYEPHEKVLECPCHEGFFNARTGDVISGPPQRGLNLVKLDIRDGEVWAVGGGGH</sequence>
<dbReference type="PROSITE" id="PS51296">
    <property type="entry name" value="RIESKE"/>
    <property type="match status" value="1"/>
</dbReference>
<dbReference type="GO" id="GO:0051537">
    <property type="term" value="F:2 iron, 2 sulfur cluster binding"/>
    <property type="evidence" value="ECO:0007669"/>
    <property type="project" value="UniProtKB-KW"/>
</dbReference>
<dbReference type="Gene3D" id="2.102.10.10">
    <property type="entry name" value="Rieske [2Fe-2S] iron-sulphur domain"/>
    <property type="match status" value="1"/>
</dbReference>
<evidence type="ECO:0000256" key="4">
    <source>
        <dbReference type="ARBA" id="ARBA00023014"/>
    </source>
</evidence>
<evidence type="ECO:0000313" key="8">
    <source>
        <dbReference type="Proteomes" id="UP000313988"/>
    </source>
</evidence>